<dbReference type="RefSeq" id="WP_281765296.1">
    <property type="nucleotide sequence ID" value="NZ_BRVO01000002.1"/>
</dbReference>
<proteinExistence type="predicted"/>
<dbReference type="EMBL" id="BRVO01000002">
    <property type="protein sequence ID" value="GLB49670.1"/>
    <property type="molecule type" value="Genomic_DNA"/>
</dbReference>
<accession>A0ABQ5MKU0</accession>
<protein>
    <submittedName>
        <fullName evidence="1">Uncharacterized protein</fullName>
    </submittedName>
</protein>
<evidence type="ECO:0000313" key="2">
    <source>
        <dbReference type="Proteomes" id="UP001143543"/>
    </source>
</evidence>
<dbReference type="Proteomes" id="UP001143543">
    <property type="component" value="Unassembled WGS sequence"/>
</dbReference>
<comment type="caution">
    <text evidence="1">The sequence shown here is derived from an EMBL/GenBank/DDBJ whole genome shotgun (WGS) entry which is preliminary data.</text>
</comment>
<evidence type="ECO:0000313" key="1">
    <source>
        <dbReference type="EMBL" id="GLB49670.1"/>
    </source>
</evidence>
<reference evidence="1" key="1">
    <citation type="submission" date="2022-07" db="EMBL/GenBank/DDBJ databases">
        <title>Taxonomy of Novel Oxalotrophic and Methylotrophic Bacteria.</title>
        <authorList>
            <person name="Sahin N."/>
            <person name="Tani A."/>
        </authorList>
    </citation>
    <scope>NUCLEOTIDE SEQUENCE</scope>
    <source>
        <strain evidence="1">Y10</strain>
    </source>
</reference>
<sequence>MGLVSHAATSLLSTHQVNLSVLKVDTEEISFPSTLKKSIDTALYKNDYSSIEDERIELIENEEREEEITEGYTDFHFDSHSILPFYTYLIRYLSPSFNGTEAYQEDFLKTLTTKKYIILCVYRI</sequence>
<organism evidence="1 2">
    <name type="scientific">Neptunitalea lumnitzerae</name>
    <dbReference type="NCBI Taxonomy" id="2965509"/>
    <lineage>
        <taxon>Bacteria</taxon>
        <taxon>Pseudomonadati</taxon>
        <taxon>Bacteroidota</taxon>
        <taxon>Flavobacteriia</taxon>
        <taxon>Flavobacteriales</taxon>
        <taxon>Flavobacteriaceae</taxon>
        <taxon>Neptunitalea</taxon>
    </lineage>
</organism>
<keyword evidence="2" id="KW-1185">Reference proteome</keyword>
<gene>
    <name evidence="1" type="ORF">Y10_20380</name>
</gene>
<name>A0ABQ5MKU0_9FLAO</name>